<evidence type="ECO:0000256" key="2">
    <source>
        <dbReference type="ARBA" id="ARBA00005300"/>
    </source>
</evidence>
<dbReference type="KEGG" id="bany:112045076"/>
<dbReference type="PROSITE" id="PS50879">
    <property type="entry name" value="RNASE_H_1"/>
    <property type="match status" value="1"/>
</dbReference>
<dbReference type="GO" id="GO:0046872">
    <property type="term" value="F:metal ion binding"/>
    <property type="evidence" value="ECO:0007669"/>
    <property type="project" value="UniProtKB-KW"/>
</dbReference>
<evidence type="ECO:0000313" key="10">
    <source>
        <dbReference type="RefSeq" id="XP_023936910.2"/>
    </source>
</evidence>
<dbReference type="GO" id="GO:0003676">
    <property type="term" value="F:nucleic acid binding"/>
    <property type="evidence" value="ECO:0007669"/>
    <property type="project" value="InterPro"/>
</dbReference>
<evidence type="ECO:0000256" key="3">
    <source>
        <dbReference type="ARBA" id="ARBA00012180"/>
    </source>
</evidence>
<dbReference type="InterPro" id="IPR036397">
    <property type="entry name" value="RNaseH_sf"/>
</dbReference>
<dbReference type="Proteomes" id="UP001652582">
    <property type="component" value="Chromosome 24"/>
</dbReference>
<dbReference type="Pfam" id="PF00075">
    <property type="entry name" value="RNase_H"/>
    <property type="match status" value="1"/>
</dbReference>
<reference evidence="10" key="1">
    <citation type="submission" date="2025-08" db="UniProtKB">
        <authorList>
            <consortium name="RefSeq"/>
        </authorList>
    </citation>
    <scope>IDENTIFICATION</scope>
</reference>
<keyword evidence="7" id="KW-0378">Hydrolase</keyword>
<protein>
    <recommendedName>
        <fullName evidence="3">ribonuclease H</fullName>
        <ecNumber evidence="3">3.1.26.4</ecNumber>
    </recommendedName>
</protein>
<dbReference type="GO" id="GO:0004523">
    <property type="term" value="F:RNA-DNA hybrid ribonuclease activity"/>
    <property type="evidence" value="ECO:0007669"/>
    <property type="project" value="UniProtKB-EC"/>
</dbReference>
<proteinExistence type="inferred from homology"/>
<dbReference type="InterPro" id="IPR050092">
    <property type="entry name" value="RNase_H"/>
</dbReference>
<accession>A0A6J1MMY1</accession>
<evidence type="ECO:0000256" key="5">
    <source>
        <dbReference type="ARBA" id="ARBA00022723"/>
    </source>
</evidence>
<evidence type="ECO:0000259" key="8">
    <source>
        <dbReference type="PROSITE" id="PS50879"/>
    </source>
</evidence>
<evidence type="ECO:0000313" key="9">
    <source>
        <dbReference type="Proteomes" id="UP001652582"/>
    </source>
</evidence>
<evidence type="ECO:0000256" key="7">
    <source>
        <dbReference type="ARBA" id="ARBA00022801"/>
    </source>
</evidence>
<dbReference type="GeneID" id="112045076"/>
<dbReference type="RefSeq" id="XP_023936910.2">
    <property type="nucleotide sequence ID" value="XM_024081142.2"/>
</dbReference>
<organism evidence="9 10">
    <name type="scientific">Bicyclus anynana</name>
    <name type="common">Squinting bush brown butterfly</name>
    <dbReference type="NCBI Taxonomy" id="110368"/>
    <lineage>
        <taxon>Eukaryota</taxon>
        <taxon>Metazoa</taxon>
        <taxon>Ecdysozoa</taxon>
        <taxon>Arthropoda</taxon>
        <taxon>Hexapoda</taxon>
        <taxon>Insecta</taxon>
        <taxon>Pterygota</taxon>
        <taxon>Neoptera</taxon>
        <taxon>Endopterygota</taxon>
        <taxon>Lepidoptera</taxon>
        <taxon>Glossata</taxon>
        <taxon>Ditrysia</taxon>
        <taxon>Papilionoidea</taxon>
        <taxon>Nymphalidae</taxon>
        <taxon>Satyrinae</taxon>
        <taxon>Satyrini</taxon>
        <taxon>Mycalesina</taxon>
        <taxon>Bicyclus</taxon>
    </lineage>
</organism>
<comment type="similarity">
    <text evidence="2">Belongs to the RNase H family.</text>
</comment>
<dbReference type="GO" id="GO:0043137">
    <property type="term" value="P:DNA replication, removal of RNA primer"/>
    <property type="evidence" value="ECO:0007669"/>
    <property type="project" value="TreeGrafter"/>
</dbReference>
<comment type="catalytic activity">
    <reaction evidence="1">
        <text>Endonucleolytic cleavage to 5'-phosphomonoester.</text>
        <dbReference type="EC" id="3.1.26.4"/>
    </reaction>
</comment>
<keyword evidence="6" id="KW-0255">Endonuclease</keyword>
<dbReference type="CDD" id="cd09276">
    <property type="entry name" value="Rnase_HI_RT_non_LTR"/>
    <property type="match status" value="1"/>
</dbReference>
<evidence type="ECO:0000256" key="1">
    <source>
        <dbReference type="ARBA" id="ARBA00000077"/>
    </source>
</evidence>
<evidence type="ECO:0000256" key="4">
    <source>
        <dbReference type="ARBA" id="ARBA00022722"/>
    </source>
</evidence>
<name>A0A6J1MMY1_BICAN</name>
<dbReference type="PANTHER" id="PTHR10642:SF26">
    <property type="entry name" value="RIBONUCLEASE H1"/>
    <property type="match status" value="1"/>
</dbReference>
<keyword evidence="4" id="KW-0540">Nuclease</keyword>
<keyword evidence="9" id="KW-1185">Reference proteome</keyword>
<feature type="domain" description="RNase H type-1" evidence="8">
    <location>
        <begin position="77"/>
        <end position="209"/>
    </location>
</feature>
<dbReference type="InterPro" id="IPR012337">
    <property type="entry name" value="RNaseH-like_sf"/>
</dbReference>
<dbReference type="AlphaFoldDB" id="A0A6J1MMY1"/>
<dbReference type="Gene3D" id="3.30.420.10">
    <property type="entry name" value="Ribonuclease H-like superfamily/Ribonuclease H"/>
    <property type="match status" value="1"/>
</dbReference>
<gene>
    <name evidence="10" type="primary">LOC112045076</name>
</gene>
<sequence length="373" mass="41516">MTKSYRTVSLNAAMALAGILPLDLRIREAASLYEAKRGVSERLLGDREMDGRMPYPAGRLCLRFTSLVDRDDLERNNAQGVRIFTDGSKIDGKVGASISIWNREAETKAVKLKLSAHCSVYQAELLALDRAVSLATKRPEASIGIYTDSRSSLESVVGRNSFHPLVSNIRDNLRVCHTQNKKLSLFWVKAHAGLEGNERADELAREAALGLKKKPDYDRCPVSFVKRLLREESLDEWDRRYKSEETAGTTKVFLPDVRFAHKVVKTIDLNAVLTQVLTGHGGFAEYLHRFKRKEDPGCVCDGGLSESILHLLMDCPQHDATREDLQQELRVKLCRGSLPSILGGASGREALLKFASRVARVAIARNRAVDTDV</sequence>
<dbReference type="InterPro" id="IPR002156">
    <property type="entry name" value="RNaseH_domain"/>
</dbReference>
<dbReference type="SUPFAM" id="SSF53098">
    <property type="entry name" value="Ribonuclease H-like"/>
    <property type="match status" value="1"/>
</dbReference>
<dbReference type="EC" id="3.1.26.4" evidence="3"/>
<dbReference type="OrthoDB" id="411871at2759"/>
<evidence type="ECO:0000256" key="6">
    <source>
        <dbReference type="ARBA" id="ARBA00022759"/>
    </source>
</evidence>
<dbReference type="PANTHER" id="PTHR10642">
    <property type="entry name" value="RIBONUCLEASE H1"/>
    <property type="match status" value="1"/>
</dbReference>
<keyword evidence="5" id="KW-0479">Metal-binding</keyword>